<feature type="domain" description="DUF4440" evidence="2">
    <location>
        <begin position="36"/>
        <end position="144"/>
    </location>
</feature>
<sequence length="157" mass="16744">MRTSLARLVLLGALPLLAACSKSVDSAATSATSAADLDRQFLTAWNNKDLEKTLSYLADDVQFLQGNAHFSGKAEVSDKWVRATQGSIGNLRTSVVSATSTDKLAYEAGTFSVDVLPANGQPAGVGQGNFLLLWKPAADGTWKLSYAQLEDLPVLRR</sequence>
<feature type="signal peptide" evidence="1">
    <location>
        <begin position="1"/>
        <end position="18"/>
    </location>
</feature>
<proteinExistence type="predicted"/>
<dbReference type="RefSeq" id="WP_208130369.1">
    <property type="nucleotide sequence ID" value="NZ_BAABGQ010000003.1"/>
</dbReference>
<keyword evidence="4" id="KW-1185">Reference proteome</keyword>
<gene>
    <name evidence="3" type="ORF">GCM10023172_03960</name>
</gene>
<comment type="caution">
    <text evidence="3">The sequence shown here is derived from an EMBL/GenBank/DDBJ whole genome shotgun (WGS) entry which is preliminary data.</text>
</comment>
<dbReference type="EMBL" id="BAABGQ010000003">
    <property type="protein sequence ID" value="GAA4494212.1"/>
    <property type="molecule type" value="Genomic_DNA"/>
</dbReference>
<name>A0ABP8PZI6_9BACT</name>
<organism evidence="3 4">
    <name type="scientific">Hymenobacter ginsengisoli</name>
    <dbReference type="NCBI Taxonomy" id="1051626"/>
    <lineage>
        <taxon>Bacteria</taxon>
        <taxon>Pseudomonadati</taxon>
        <taxon>Bacteroidota</taxon>
        <taxon>Cytophagia</taxon>
        <taxon>Cytophagales</taxon>
        <taxon>Hymenobacteraceae</taxon>
        <taxon>Hymenobacter</taxon>
    </lineage>
</organism>
<protein>
    <recommendedName>
        <fullName evidence="2">DUF4440 domain-containing protein</fullName>
    </recommendedName>
</protein>
<dbReference type="Gene3D" id="3.10.450.50">
    <property type="match status" value="1"/>
</dbReference>
<dbReference type="Proteomes" id="UP001501243">
    <property type="component" value="Unassembled WGS sequence"/>
</dbReference>
<accession>A0ABP8PZI6</accession>
<feature type="chain" id="PRO_5046728187" description="DUF4440 domain-containing protein" evidence="1">
    <location>
        <begin position="19"/>
        <end position="157"/>
    </location>
</feature>
<evidence type="ECO:0000313" key="3">
    <source>
        <dbReference type="EMBL" id="GAA4494212.1"/>
    </source>
</evidence>
<reference evidence="4" key="1">
    <citation type="journal article" date="2019" name="Int. J. Syst. Evol. Microbiol.">
        <title>The Global Catalogue of Microorganisms (GCM) 10K type strain sequencing project: providing services to taxonomists for standard genome sequencing and annotation.</title>
        <authorList>
            <consortium name="The Broad Institute Genomics Platform"/>
            <consortium name="The Broad Institute Genome Sequencing Center for Infectious Disease"/>
            <person name="Wu L."/>
            <person name="Ma J."/>
        </authorList>
    </citation>
    <scope>NUCLEOTIDE SEQUENCE [LARGE SCALE GENOMIC DNA]</scope>
    <source>
        <strain evidence="4">JCM 17841</strain>
    </source>
</reference>
<evidence type="ECO:0000313" key="4">
    <source>
        <dbReference type="Proteomes" id="UP001501243"/>
    </source>
</evidence>
<evidence type="ECO:0000256" key="1">
    <source>
        <dbReference type="SAM" id="SignalP"/>
    </source>
</evidence>
<dbReference type="SUPFAM" id="SSF54427">
    <property type="entry name" value="NTF2-like"/>
    <property type="match status" value="1"/>
</dbReference>
<dbReference type="PROSITE" id="PS51257">
    <property type="entry name" value="PROKAR_LIPOPROTEIN"/>
    <property type="match status" value="1"/>
</dbReference>
<dbReference type="InterPro" id="IPR027843">
    <property type="entry name" value="DUF4440"/>
</dbReference>
<dbReference type="Pfam" id="PF14534">
    <property type="entry name" value="DUF4440"/>
    <property type="match status" value="1"/>
</dbReference>
<evidence type="ECO:0000259" key="2">
    <source>
        <dbReference type="Pfam" id="PF14534"/>
    </source>
</evidence>
<dbReference type="InterPro" id="IPR032710">
    <property type="entry name" value="NTF2-like_dom_sf"/>
</dbReference>
<keyword evidence="1" id="KW-0732">Signal</keyword>